<evidence type="ECO:0000256" key="5">
    <source>
        <dbReference type="ARBA" id="ARBA00037847"/>
    </source>
</evidence>
<dbReference type="CTD" id="100127206"/>
<organism evidence="8">
    <name type="scientific">Xenopus tropicalis</name>
    <name type="common">Western clawed frog</name>
    <name type="synonym">Silurana tropicalis</name>
    <dbReference type="NCBI Taxonomy" id="8364"/>
    <lineage>
        <taxon>Eukaryota</taxon>
        <taxon>Metazoa</taxon>
        <taxon>Chordata</taxon>
        <taxon>Craniata</taxon>
        <taxon>Vertebrata</taxon>
        <taxon>Euteleostomi</taxon>
        <taxon>Amphibia</taxon>
        <taxon>Batrachia</taxon>
        <taxon>Anura</taxon>
        <taxon>Pipoidea</taxon>
        <taxon>Pipidae</taxon>
        <taxon>Xenopodinae</taxon>
        <taxon>Xenopus</taxon>
        <taxon>Silurana</taxon>
    </lineage>
</organism>
<evidence type="ECO:0000256" key="6">
    <source>
        <dbReference type="SAM" id="Phobius"/>
    </source>
</evidence>
<dbReference type="KEGG" id="xtr:101733786"/>
<dbReference type="PANTHER" id="PTHR31530">
    <property type="entry name" value="MAJOR INTRINSICALLY DISORDERED NOTCH2-BINDING RECEPTOR 1 MINAR1 FAMILY MEMBER"/>
    <property type="match status" value="1"/>
</dbReference>
<dbReference type="Ensembl" id="ENSXETT00000060612">
    <property type="protein sequence ID" value="ENSXETP00000063876"/>
    <property type="gene ID" value="ENSXETG00000031305"/>
</dbReference>
<evidence type="ECO:0000313" key="10">
    <source>
        <dbReference type="RefSeq" id="XP_004911422.2"/>
    </source>
</evidence>
<reference evidence="10" key="3">
    <citation type="submission" date="2025-04" db="UniProtKB">
        <authorList>
            <consortium name="RefSeq"/>
        </authorList>
    </citation>
    <scope>IDENTIFICATION</scope>
    <source>
        <strain evidence="10">Nigerian</strain>
        <tissue evidence="10">Liver and blood</tissue>
    </source>
</reference>
<evidence type="ECO:0000313" key="9">
    <source>
        <dbReference type="Proteomes" id="UP000008143"/>
    </source>
</evidence>
<reference evidence="8" key="2">
    <citation type="submission" date="2020-05" db="UniProtKB">
        <authorList>
            <consortium name="Ensembl"/>
        </authorList>
    </citation>
    <scope>IDENTIFICATION</scope>
</reference>
<reference evidence="8" key="1">
    <citation type="journal article" date="2010" name="Science">
        <title>The genome of the Western clawed frog Xenopus tropicalis.</title>
        <authorList>
            <person name="Hellsten U."/>
            <person name="Harland R.M."/>
            <person name="Gilchrist M.J."/>
            <person name="Hendrix D."/>
            <person name="Jurka J."/>
            <person name="Kapitonov V."/>
            <person name="Ovcharenko I."/>
            <person name="Putnam N.H."/>
            <person name="Shu S."/>
            <person name="Taher L."/>
            <person name="Blitz I.L."/>
            <person name="Blumberg B."/>
            <person name="Dichmann D.S."/>
            <person name="Dubchak I."/>
            <person name="Amaya E."/>
            <person name="Detter J.C."/>
            <person name="Fletcher R."/>
            <person name="Gerhard D.S."/>
            <person name="Goodstein D."/>
            <person name="Graves T."/>
            <person name="Grigoriev I.V."/>
            <person name="Grimwood J."/>
            <person name="Kawashima T."/>
            <person name="Lindquist E."/>
            <person name="Lucas S.M."/>
            <person name="Mead P.E."/>
            <person name="Mitros T."/>
            <person name="Ogino H."/>
            <person name="Ohta Y."/>
            <person name="Poliakov A.V."/>
            <person name="Pollet N."/>
            <person name="Robert J."/>
            <person name="Salamov A."/>
            <person name="Sater A.K."/>
            <person name="Schmutz J."/>
            <person name="Terry A."/>
            <person name="Vize P.D."/>
            <person name="Warren W.C."/>
            <person name="Wells D."/>
            <person name="Wills A."/>
            <person name="Wilson R.K."/>
            <person name="Zimmerman L.B."/>
            <person name="Zorn A.M."/>
            <person name="Grainger R."/>
            <person name="Grammer T."/>
            <person name="Khokha M.K."/>
            <person name="Richardson P.M."/>
            <person name="Rokhsar D.S."/>
        </authorList>
    </citation>
    <scope>NUCLEOTIDE SEQUENCE [LARGE SCALE GENOMIC DNA]</scope>
    <source>
        <strain evidence="8">Nigerian</strain>
    </source>
</reference>
<dbReference type="OrthoDB" id="8920945at2759"/>
<evidence type="ECO:0000259" key="7">
    <source>
        <dbReference type="Pfam" id="PF06789"/>
    </source>
</evidence>
<dbReference type="Pfam" id="PF06789">
    <property type="entry name" value="MINAR1_C"/>
    <property type="match status" value="1"/>
</dbReference>
<name>A0A6I8Q300_XENTR</name>
<keyword evidence="2 6" id="KW-0812">Transmembrane</keyword>
<comment type="subcellular location">
    <subcellularLocation>
        <location evidence="5">Endomembrane system</location>
        <topology evidence="5">Single-pass membrane protein</topology>
    </subcellularLocation>
</comment>
<dbReference type="AlphaFoldDB" id="A0A6I8Q300"/>
<evidence type="ECO:0000256" key="1">
    <source>
        <dbReference type="ARBA" id="ARBA00006410"/>
    </source>
</evidence>
<evidence type="ECO:0000256" key="3">
    <source>
        <dbReference type="ARBA" id="ARBA00022989"/>
    </source>
</evidence>
<dbReference type="InterPro" id="IPR039706">
    <property type="entry name" value="MINAR1-like"/>
</dbReference>
<feature type="transmembrane region" description="Helical" evidence="6">
    <location>
        <begin position="157"/>
        <end position="181"/>
    </location>
</feature>
<gene>
    <name evidence="8 10 11" type="primary">minar2</name>
</gene>
<keyword evidence="3 6" id="KW-1133">Transmembrane helix</keyword>
<accession>A0A6I8Q300</accession>
<evidence type="ECO:0000256" key="4">
    <source>
        <dbReference type="ARBA" id="ARBA00023136"/>
    </source>
</evidence>
<dbReference type="OMA" id="ATHGMFQ"/>
<evidence type="ECO:0000313" key="8">
    <source>
        <dbReference type="Ensembl" id="ENSXETP00000063876"/>
    </source>
</evidence>
<dbReference type="InterPro" id="IPR009626">
    <property type="entry name" value="MINAR1-like_C"/>
</dbReference>
<dbReference type="AGR" id="Xenbase:XB-GENE-980432"/>
<dbReference type="GO" id="GO:0012505">
    <property type="term" value="C:endomembrane system"/>
    <property type="evidence" value="ECO:0007669"/>
    <property type="project" value="UniProtKB-SubCell"/>
</dbReference>
<sequence length="182" mass="21402">MDLSVLPNNNHPDKFLRLDVQTLIANSAFLHARQWRNKLYLQKESNNIPEAVEPPKEEIPVVVDRTLREHFTPEIITSTIKNNPLYQDIERVDKSEVKKKNPSWTVQEYDKQSMNLKLSLYLKENPNDLHYWLEDIYTPGYDSLLKKKEKERKKTKYCKIFMVLVLIGCILVAIITVSVLFT</sequence>
<comment type="similarity">
    <text evidence="1">Belongs to the MINAR family.</text>
</comment>
<dbReference type="Proteomes" id="UP000008143">
    <property type="component" value="Chromosome 1"/>
</dbReference>
<dbReference type="Xenbase" id="XB-GENE-980432">
    <property type="gene designation" value="minar2"/>
</dbReference>
<evidence type="ECO:0000256" key="2">
    <source>
        <dbReference type="ARBA" id="ARBA00022692"/>
    </source>
</evidence>
<protein>
    <submittedName>
        <fullName evidence="10">Major intrinsically disordered NOTCH2-binding receptor 1-like</fullName>
    </submittedName>
    <submittedName>
        <fullName evidence="8">Membrane integral NOTCH2 associated receptor 2</fullName>
    </submittedName>
</protein>
<dbReference type="GeneTree" id="ENSGT00530000063851"/>
<dbReference type="GeneID" id="101733786"/>
<keyword evidence="9" id="KW-1185">Reference proteome</keyword>
<proteinExistence type="inferred from homology"/>
<dbReference type="RefSeq" id="XP_004911422.2">
    <property type="nucleotide sequence ID" value="XM_004911365.2"/>
</dbReference>
<keyword evidence="4 6" id="KW-0472">Membrane</keyword>
<dbReference type="PANTHER" id="PTHR31530:SF4">
    <property type="entry name" value="MAJOR INTRINSICALLY DISORDERED NOTCH2-BINDING RECEPTOR 1-LIKE"/>
    <property type="match status" value="1"/>
</dbReference>
<feature type="domain" description="Major intrinsically disordered Notch2-binding receptor 1-like C-terminal" evidence="7">
    <location>
        <begin position="34"/>
        <end position="180"/>
    </location>
</feature>
<evidence type="ECO:0000313" key="11">
    <source>
        <dbReference type="Xenbase" id="XB-GENE-980432"/>
    </source>
</evidence>